<dbReference type="AlphaFoldDB" id="A0A9Q9UVI2"/>
<protein>
    <submittedName>
        <fullName evidence="1">Uncharacterized protein</fullName>
    </submittedName>
</protein>
<name>A0A9Q9UVI2_MOOP1</name>
<reference evidence="1" key="2">
    <citation type="submission" date="2022-10" db="EMBL/GenBank/DDBJ databases">
        <authorList>
            <person name="Ngo T.-E."/>
        </authorList>
    </citation>
    <scope>NUCLEOTIDE SEQUENCE</scope>
    <source>
        <strain evidence="1">JHB</strain>
    </source>
</reference>
<accession>A0A9Q9UVI2</accession>
<organism evidence="1">
    <name type="scientific">Moorena producens (strain JHB)</name>
    <dbReference type="NCBI Taxonomy" id="1454205"/>
    <lineage>
        <taxon>Bacteria</taxon>
        <taxon>Bacillati</taxon>
        <taxon>Cyanobacteriota</taxon>
        <taxon>Cyanophyceae</taxon>
        <taxon>Coleofasciculales</taxon>
        <taxon>Coleofasciculaceae</taxon>
        <taxon>Moorena</taxon>
    </lineage>
</organism>
<dbReference type="EMBL" id="CP017708">
    <property type="protein sequence ID" value="WAN68836.1"/>
    <property type="molecule type" value="Genomic_DNA"/>
</dbReference>
<evidence type="ECO:0000313" key="1">
    <source>
        <dbReference type="EMBL" id="WAN68836.1"/>
    </source>
</evidence>
<sequence length="40" mass="4283">MAESGGGPEVIDEIARTFQAINRLSSEEVAAMLAEMKENS</sequence>
<dbReference type="Proteomes" id="UP000176944">
    <property type="component" value="Chromosome"/>
</dbReference>
<gene>
    <name evidence="1" type="ORF">BJP36_41485</name>
</gene>
<proteinExistence type="predicted"/>
<reference evidence="1" key="1">
    <citation type="journal article" date="2017" name="Proc. Natl. Acad. Sci. U.S.A.">
        <title>Comparative genomics uncovers the prolific and distinctive metabolic potential of the cyanobacterial genus Moorea.</title>
        <authorList>
            <person name="Leao T."/>
            <person name="Castelao G."/>
            <person name="Korobeynikov A."/>
            <person name="Monroe E.A."/>
            <person name="Podell S."/>
            <person name="Glukhov E."/>
            <person name="Allen E.E."/>
            <person name="Gerwick W.H."/>
            <person name="Gerwick L."/>
        </authorList>
    </citation>
    <scope>NUCLEOTIDE SEQUENCE</scope>
    <source>
        <strain evidence="1">JHB</strain>
    </source>
</reference>